<dbReference type="InterPro" id="IPR025202">
    <property type="entry name" value="PLD-like_dom"/>
</dbReference>
<evidence type="ECO:0000313" key="3">
    <source>
        <dbReference type="Proteomes" id="UP000240400"/>
    </source>
</evidence>
<evidence type="ECO:0000259" key="1">
    <source>
        <dbReference type="PROSITE" id="PS50035"/>
    </source>
</evidence>
<dbReference type="PANTHER" id="PTHR21248">
    <property type="entry name" value="CARDIOLIPIN SYNTHASE"/>
    <property type="match status" value="1"/>
</dbReference>
<dbReference type="SMART" id="SM00155">
    <property type="entry name" value="PLDc"/>
    <property type="match status" value="1"/>
</dbReference>
<name>A0A2T4RXY5_9STAP</name>
<dbReference type="Proteomes" id="UP000240400">
    <property type="component" value="Unassembled WGS sequence"/>
</dbReference>
<comment type="caution">
    <text evidence="2">The sequence shown here is derived from an EMBL/GenBank/DDBJ whole genome shotgun (WGS) entry which is preliminary data.</text>
</comment>
<proteinExistence type="predicted"/>
<feature type="non-terminal residue" evidence="2">
    <location>
        <position position="134"/>
    </location>
</feature>
<dbReference type="AlphaFoldDB" id="A0A2T4RXY5"/>
<dbReference type="RefSeq" id="WP_241966592.1">
    <property type="nucleotide sequence ID" value="NZ_PZHR01001156.1"/>
</dbReference>
<evidence type="ECO:0000313" key="2">
    <source>
        <dbReference type="EMBL" id="PTK35466.1"/>
    </source>
</evidence>
<dbReference type="SUPFAM" id="SSF56024">
    <property type="entry name" value="Phospholipase D/nuclease"/>
    <property type="match status" value="1"/>
</dbReference>
<feature type="non-terminal residue" evidence="2">
    <location>
        <position position="1"/>
    </location>
</feature>
<feature type="domain" description="PLD phosphodiesterase" evidence="1">
    <location>
        <begin position="96"/>
        <end position="123"/>
    </location>
</feature>
<dbReference type="GO" id="GO:0030572">
    <property type="term" value="F:phosphatidyltransferase activity"/>
    <property type="evidence" value="ECO:0007669"/>
    <property type="project" value="UniProtKB-ARBA"/>
</dbReference>
<protein>
    <submittedName>
        <fullName evidence="2">Cardiolipin synthase</fullName>
    </submittedName>
</protein>
<accession>A0A2T4RXY5</accession>
<dbReference type="InterPro" id="IPR001736">
    <property type="entry name" value="PLipase_D/transphosphatidylase"/>
</dbReference>
<dbReference type="GO" id="GO:0032049">
    <property type="term" value="P:cardiolipin biosynthetic process"/>
    <property type="evidence" value="ECO:0007669"/>
    <property type="project" value="UniProtKB-ARBA"/>
</dbReference>
<dbReference type="EMBL" id="PZHR01001156">
    <property type="protein sequence ID" value="PTK35466.1"/>
    <property type="molecule type" value="Genomic_DNA"/>
</dbReference>
<reference evidence="2 3" key="1">
    <citation type="journal article" date="2016" name="Front. Microbiol.">
        <title>Comprehensive Phylogenetic Analysis of Bovine Non-aureus Staphylococci Species Based on Whole-Genome Sequencing.</title>
        <authorList>
            <person name="Naushad S."/>
            <person name="Barkema H.W."/>
            <person name="Luby C."/>
            <person name="Condas L.A."/>
            <person name="Nobrega D.B."/>
            <person name="Carson D.A."/>
            <person name="De Buck J."/>
        </authorList>
    </citation>
    <scope>NUCLEOTIDE SEQUENCE [LARGE SCALE GENOMIC DNA]</scope>
    <source>
        <strain evidence="2 3">SNUC 4337</strain>
    </source>
</reference>
<sequence>SSIGIQVASSGPDEDWEQIKYGYLKMITSAKNSIQIQSPYFIPDQAFMDAVSIAALGGVDVSIMIPNKPDHPFVYFATLKNVASLLASGVKVYHYDNGFLHSKMMIIDDEVASVGTANMDHRSFTLNFEINAFI</sequence>
<dbReference type="PANTHER" id="PTHR21248:SF22">
    <property type="entry name" value="PHOSPHOLIPASE D"/>
    <property type="match status" value="1"/>
</dbReference>
<dbReference type="Gene3D" id="3.30.870.10">
    <property type="entry name" value="Endonuclease Chain A"/>
    <property type="match status" value="1"/>
</dbReference>
<gene>
    <name evidence="2" type="ORF">BUZ61_19320</name>
</gene>
<dbReference type="CDD" id="cd09112">
    <property type="entry name" value="PLDc_CLS_2"/>
    <property type="match status" value="1"/>
</dbReference>
<dbReference type="Pfam" id="PF13091">
    <property type="entry name" value="PLDc_2"/>
    <property type="match status" value="1"/>
</dbReference>
<dbReference type="PROSITE" id="PS50035">
    <property type="entry name" value="PLD"/>
    <property type="match status" value="1"/>
</dbReference>
<organism evidence="2 3">
    <name type="scientific">Staphylococcus nepalensis</name>
    <dbReference type="NCBI Taxonomy" id="214473"/>
    <lineage>
        <taxon>Bacteria</taxon>
        <taxon>Bacillati</taxon>
        <taxon>Bacillota</taxon>
        <taxon>Bacilli</taxon>
        <taxon>Bacillales</taxon>
        <taxon>Staphylococcaceae</taxon>
        <taxon>Staphylococcus</taxon>
    </lineage>
</organism>